<dbReference type="PANTHER" id="PTHR38248">
    <property type="entry name" value="FUNK1 6"/>
    <property type="match status" value="1"/>
</dbReference>
<dbReference type="Proteomes" id="UP000807306">
    <property type="component" value="Unassembled WGS sequence"/>
</dbReference>
<reference evidence="3" key="1">
    <citation type="submission" date="2020-11" db="EMBL/GenBank/DDBJ databases">
        <authorList>
            <consortium name="DOE Joint Genome Institute"/>
            <person name="Ahrendt S."/>
            <person name="Riley R."/>
            <person name="Andreopoulos W."/>
            <person name="Labutti K."/>
            <person name="Pangilinan J."/>
            <person name="Ruiz-Duenas F.J."/>
            <person name="Barrasa J.M."/>
            <person name="Sanchez-Garcia M."/>
            <person name="Camarero S."/>
            <person name="Miyauchi S."/>
            <person name="Serrano A."/>
            <person name="Linde D."/>
            <person name="Babiker R."/>
            <person name="Drula E."/>
            <person name="Ayuso-Fernandez I."/>
            <person name="Pacheco R."/>
            <person name="Padilla G."/>
            <person name="Ferreira P."/>
            <person name="Barriuso J."/>
            <person name="Kellner H."/>
            <person name="Castanera R."/>
            <person name="Alfaro M."/>
            <person name="Ramirez L."/>
            <person name="Pisabarro A.G."/>
            <person name="Kuo A."/>
            <person name="Tritt A."/>
            <person name="Lipzen A."/>
            <person name="He G."/>
            <person name="Yan M."/>
            <person name="Ng V."/>
            <person name="Cullen D."/>
            <person name="Martin F."/>
            <person name="Rosso M.-N."/>
            <person name="Henrissat B."/>
            <person name="Hibbett D."/>
            <person name="Martinez A.T."/>
            <person name="Grigoriev I.V."/>
        </authorList>
    </citation>
    <scope>NUCLEOTIDE SEQUENCE</scope>
    <source>
        <strain evidence="3">CBS 506.95</strain>
    </source>
</reference>
<feature type="domain" description="Protein kinase" evidence="2">
    <location>
        <begin position="271"/>
        <end position="655"/>
    </location>
</feature>
<dbReference type="SUPFAM" id="SSF56112">
    <property type="entry name" value="Protein kinase-like (PK-like)"/>
    <property type="match status" value="1"/>
</dbReference>
<feature type="region of interest" description="Disordered" evidence="1">
    <location>
        <begin position="39"/>
        <end position="86"/>
    </location>
</feature>
<keyword evidence="4" id="KW-1185">Reference proteome</keyword>
<proteinExistence type="predicted"/>
<dbReference type="GO" id="GO:0005524">
    <property type="term" value="F:ATP binding"/>
    <property type="evidence" value="ECO:0007669"/>
    <property type="project" value="InterPro"/>
</dbReference>
<protein>
    <recommendedName>
        <fullName evidence="2">Protein kinase domain-containing protein</fullName>
    </recommendedName>
</protein>
<evidence type="ECO:0000256" key="1">
    <source>
        <dbReference type="SAM" id="MobiDB-lite"/>
    </source>
</evidence>
<dbReference type="PROSITE" id="PS50011">
    <property type="entry name" value="PROTEIN_KINASE_DOM"/>
    <property type="match status" value="1"/>
</dbReference>
<comment type="caution">
    <text evidence="3">The sequence shown here is derived from an EMBL/GenBank/DDBJ whole genome shotgun (WGS) entry which is preliminary data.</text>
</comment>
<dbReference type="InterPro" id="IPR040976">
    <property type="entry name" value="Pkinase_fungal"/>
</dbReference>
<organism evidence="3 4">
    <name type="scientific">Crepidotus variabilis</name>
    <dbReference type="NCBI Taxonomy" id="179855"/>
    <lineage>
        <taxon>Eukaryota</taxon>
        <taxon>Fungi</taxon>
        <taxon>Dikarya</taxon>
        <taxon>Basidiomycota</taxon>
        <taxon>Agaricomycotina</taxon>
        <taxon>Agaricomycetes</taxon>
        <taxon>Agaricomycetidae</taxon>
        <taxon>Agaricales</taxon>
        <taxon>Agaricineae</taxon>
        <taxon>Crepidotaceae</taxon>
        <taxon>Crepidotus</taxon>
    </lineage>
</organism>
<dbReference type="PANTHER" id="PTHR38248:SF2">
    <property type="entry name" value="FUNK1 11"/>
    <property type="match status" value="1"/>
</dbReference>
<dbReference type="OrthoDB" id="5592585at2759"/>
<evidence type="ECO:0000313" key="3">
    <source>
        <dbReference type="EMBL" id="KAF9533761.1"/>
    </source>
</evidence>
<evidence type="ECO:0000259" key="2">
    <source>
        <dbReference type="PROSITE" id="PS50011"/>
    </source>
</evidence>
<name>A0A9P6JUS8_9AGAR</name>
<dbReference type="InterPro" id="IPR011009">
    <property type="entry name" value="Kinase-like_dom_sf"/>
</dbReference>
<dbReference type="Gene3D" id="1.10.510.10">
    <property type="entry name" value="Transferase(Phosphotransferase) domain 1"/>
    <property type="match status" value="1"/>
</dbReference>
<evidence type="ECO:0000313" key="4">
    <source>
        <dbReference type="Proteomes" id="UP000807306"/>
    </source>
</evidence>
<dbReference type="InterPro" id="IPR000719">
    <property type="entry name" value="Prot_kinase_dom"/>
</dbReference>
<dbReference type="PROSITE" id="PS00109">
    <property type="entry name" value="PROTEIN_KINASE_TYR"/>
    <property type="match status" value="1"/>
</dbReference>
<dbReference type="Pfam" id="PF17667">
    <property type="entry name" value="Pkinase_fungal"/>
    <property type="match status" value="1"/>
</dbReference>
<dbReference type="InterPro" id="IPR008266">
    <property type="entry name" value="Tyr_kinase_AS"/>
</dbReference>
<feature type="compositionally biased region" description="Low complexity" evidence="1">
    <location>
        <begin position="730"/>
        <end position="742"/>
    </location>
</feature>
<feature type="region of interest" description="Disordered" evidence="1">
    <location>
        <begin position="671"/>
        <end position="742"/>
    </location>
</feature>
<dbReference type="AlphaFoldDB" id="A0A9P6JUS8"/>
<accession>A0A9P6JUS8</accession>
<sequence>MGEIVGPMPVKEFLETFLPCDETKIKAMLANIPNNAFDKIPSTQRIRKPKADEPVEDDSEDDEDEVEDEVEHNDEEQTSEEVEMEEAVRKLEEERRQKKLEKDMYPAMIKVLEKYQLCPGFTFRDTSNNGDPNSRKGRKWRPDIIGYKDGDAPSEPSILDFGKLALPIEVKTAKTVRTFRDPGPKVEGDKRRCFPFAPNPAGASEDNITLGQLVSVMTEMCVRQHRTHIFMVFLRDPDVRILRADRAGVIVSEAINYRTNSKTLAEFFLRFSQLSDAQRGLDPTVSIVTEEEAIIARRELANYKPKLTRPIVAIEVPTDAGQSRRVLAWGSLMEPESLTGRATRAYPVWDVVAKKICFLKDAWRAEHLVKEADVLKALAEGKVPNIPTIIAGGDLYNPKDPSTTFQKTATQDYIDAIWVAGLVGAPGFPLEQRFHHRILEDFVPGSINECLNARQMMTVIRDALIAHQKAYECGFLHRDISNNNVLISKMEGGGVQGILTDWDMALALQKDAKGNFVNAETRRQRYRTGTWYFMSAKLLQNPAKQHALQDDLESFFYLVVYLSLFSYTTSVTRAKIQKVIDKVFDQSEFDTESLVYEGGFHKQLMLEHGTFLDAIEFEEKLLSDWIDASRQILGQYLLVNKAKGEIPVQTTHTALLDQTNQILGIDAWTGTKYQAPEKPPPRKRILNEDPKVGNPSSKSDSKRQRTKKVGASDGDAYRGSSGLMGGGSGSNVRRSGRLGSNT</sequence>
<dbReference type="GO" id="GO:0004672">
    <property type="term" value="F:protein kinase activity"/>
    <property type="evidence" value="ECO:0007669"/>
    <property type="project" value="InterPro"/>
</dbReference>
<dbReference type="EMBL" id="MU157827">
    <property type="protein sequence ID" value="KAF9533761.1"/>
    <property type="molecule type" value="Genomic_DNA"/>
</dbReference>
<feature type="compositionally biased region" description="Acidic residues" evidence="1">
    <location>
        <begin position="54"/>
        <end position="85"/>
    </location>
</feature>
<gene>
    <name evidence="3" type="ORF">CPB83DRAFT_407807</name>
</gene>